<dbReference type="AlphaFoldDB" id="A0A7C1WXW3"/>
<dbReference type="PANTHER" id="PTHR22749:SF6">
    <property type="entry name" value="RIBOFLAVIN KINASE"/>
    <property type="match status" value="1"/>
</dbReference>
<evidence type="ECO:0000256" key="4">
    <source>
        <dbReference type="ARBA" id="ARBA00022643"/>
    </source>
</evidence>
<dbReference type="GO" id="GO:0003919">
    <property type="term" value="F:FMN adenylyltransferase activity"/>
    <property type="evidence" value="ECO:0007669"/>
    <property type="project" value="UniProtKB-UniRule"/>
</dbReference>
<dbReference type="InterPro" id="IPR015865">
    <property type="entry name" value="Riboflavin_kinase_bac/euk"/>
</dbReference>
<evidence type="ECO:0000313" key="17">
    <source>
        <dbReference type="EMBL" id="HEE18222.1"/>
    </source>
</evidence>
<evidence type="ECO:0000256" key="8">
    <source>
        <dbReference type="ARBA" id="ARBA00022777"/>
    </source>
</evidence>
<comment type="pathway">
    <text evidence="2 14">Cofactor biosynthesis; FMN biosynthesis; FMN from riboflavin (ATP route): step 1/1.</text>
</comment>
<evidence type="ECO:0000313" key="16">
    <source>
        <dbReference type="EMBL" id="HEA87166.1"/>
    </source>
</evidence>
<dbReference type="SMART" id="SM00904">
    <property type="entry name" value="Flavokinase"/>
    <property type="match status" value="1"/>
</dbReference>
<gene>
    <name evidence="17" type="ORF">ENP62_01550</name>
    <name evidence="16" type="ORF">ENP94_04055</name>
    <name evidence="18" type="ORF">ENS16_05690</name>
</gene>
<evidence type="ECO:0000256" key="7">
    <source>
        <dbReference type="ARBA" id="ARBA00022741"/>
    </source>
</evidence>
<comment type="pathway">
    <text evidence="1 14">Cofactor biosynthesis; FAD biosynthesis; FAD from FMN: step 1/1.</text>
</comment>
<evidence type="ECO:0000256" key="13">
    <source>
        <dbReference type="ARBA" id="ARBA00049494"/>
    </source>
</evidence>
<comment type="caution">
    <text evidence="17">The sequence shown here is derived from an EMBL/GenBank/DDBJ whole genome shotgun (WGS) entry which is preliminary data.</text>
</comment>
<dbReference type="UniPathway" id="UPA00276">
    <property type="reaction ID" value="UER00406"/>
</dbReference>
<dbReference type="EMBL" id="DSLG01000004">
    <property type="protein sequence ID" value="HEA87166.1"/>
    <property type="molecule type" value="Genomic_DNA"/>
</dbReference>
<dbReference type="GO" id="GO:0005524">
    <property type="term" value="F:ATP binding"/>
    <property type="evidence" value="ECO:0007669"/>
    <property type="project" value="UniProtKB-UniRule"/>
</dbReference>
<dbReference type="CDD" id="cd02064">
    <property type="entry name" value="FAD_synthetase_N"/>
    <property type="match status" value="1"/>
</dbReference>
<comment type="catalytic activity">
    <reaction evidence="12 14">
        <text>riboflavin + ATP = FMN + ADP + H(+)</text>
        <dbReference type="Rhea" id="RHEA:14357"/>
        <dbReference type="ChEBI" id="CHEBI:15378"/>
        <dbReference type="ChEBI" id="CHEBI:30616"/>
        <dbReference type="ChEBI" id="CHEBI:57986"/>
        <dbReference type="ChEBI" id="CHEBI:58210"/>
        <dbReference type="ChEBI" id="CHEBI:456216"/>
        <dbReference type="EC" id="2.7.1.26"/>
    </reaction>
</comment>
<dbReference type="Pfam" id="PF06574">
    <property type="entry name" value="FAD_syn"/>
    <property type="match status" value="1"/>
</dbReference>
<comment type="catalytic activity">
    <reaction evidence="13 14">
        <text>FMN + ATP + H(+) = FAD + diphosphate</text>
        <dbReference type="Rhea" id="RHEA:17237"/>
        <dbReference type="ChEBI" id="CHEBI:15378"/>
        <dbReference type="ChEBI" id="CHEBI:30616"/>
        <dbReference type="ChEBI" id="CHEBI:33019"/>
        <dbReference type="ChEBI" id="CHEBI:57692"/>
        <dbReference type="ChEBI" id="CHEBI:58210"/>
        <dbReference type="EC" id="2.7.7.2"/>
    </reaction>
</comment>
<evidence type="ECO:0000256" key="12">
    <source>
        <dbReference type="ARBA" id="ARBA00047880"/>
    </source>
</evidence>
<dbReference type="Gene3D" id="2.40.30.30">
    <property type="entry name" value="Riboflavin kinase-like"/>
    <property type="match status" value="1"/>
</dbReference>
<name>A0A7C1WXW3_UNCW3</name>
<proteinExistence type="inferred from homology"/>
<sequence>MPDSRGRLILTIGGFDGVHLGHQAIIRAVQEEAQSRNALSGLVTFEPHPAQLLHPEFPYLLTPLEEKKLVLAELGVDYVHVIGFNQRLRNLAPEEFVLEEIVKPLKPVGVVIGADHRFGQNARGDVRLLEQILAQYSIPLKIIPEVVHLGAPVRSTRIREHLVLGHIRLANELLGRRYGILGRVVHGTGTGRKLGFPTVNVEPVSADKLLPAEGVYAGYAEFGGRNFLGAVNIGFKPTFGGTRRVVEVHLLDFQGEVAAGTAVTVRLSERIRPEQKFPDVSALRTQIAADIVKIRQVLERER</sequence>
<dbReference type="InterPro" id="IPR015864">
    <property type="entry name" value="FAD_synthase"/>
</dbReference>
<comment type="similarity">
    <text evidence="14">Belongs to the ribF family.</text>
</comment>
<dbReference type="EC" id="2.7.7.2" evidence="14"/>
<evidence type="ECO:0000256" key="11">
    <source>
        <dbReference type="ARBA" id="ARBA00023268"/>
    </source>
</evidence>
<dbReference type="EMBL" id="DSKA01000117">
    <property type="protein sequence ID" value="HEE18222.1"/>
    <property type="molecule type" value="Genomic_DNA"/>
</dbReference>
<organism evidence="17">
    <name type="scientific">candidate division WOR-3 bacterium</name>
    <dbReference type="NCBI Taxonomy" id="2052148"/>
    <lineage>
        <taxon>Bacteria</taxon>
        <taxon>Bacteria division WOR-3</taxon>
    </lineage>
</organism>
<evidence type="ECO:0000313" key="18">
    <source>
        <dbReference type="EMBL" id="HFJ54164.1"/>
    </source>
</evidence>
<keyword evidence="10 14" id="KW-0067">ATP-binding</keyword>
<dbReference type="GO" id="GO:0008531">
    <property type="term" value="F:riboflavin kinase activity"/>
    <property type="evidence" value="ECO:0007669"/>
    <property type="project" value="UniProtKB-UniRule"/>
</dbReference>
<evidence type="ECO:0000256" key="10">
    <source>
        <dbReference type="ARBA" id="ARBA00022840"/>
    </source>
</evidence>
<keyword evidence="9 14" id="KW-0274">FAD</keyword>
<evidence type="ECO:0000259" key="15">
    <source>
        <dbReference type="SMART" id="SM00904"/>
    </source>
</evidence>
<keyword evidence="11" id="KW-0511">Multifunctional enzyme</keyword>
<keyword evidence="4 14" id="KW-0288">FMN</keyword>
<feature type="domain" description="Riboflavin kinase" evidence="15">
    <location>
        <begin position="173"/>
        <end position="299"/>
    </location>
</feature>
<dbReference type="Pfam" id="PF01687">
    <property type="entry name" value="Flavokinase"/>
    <property type="match status" value="1"/>
</dbReference>
<protein>
    <recommendedName>
        <fullName evidence="14">Riboflavin biosynthesis protein</fullName>
    </recommendedName>
    <domain>
        <recommendedName>
            <fullName evidence="14">Riboflavin kinase</fullName>
            <ecNumber evidence="14">2.7.1.26</ecNumber>
        </recommendedName>
        <alternativeName>
            <fullName evidence="14">Flavokinase</fullName>
        </alternativeName>
    </domain>
    <domain>
        <recommendedName>
            <fullName evidence="14">FMN adenylyltransferase</fullName>
            <ecNumber evidence="14">2.7.7.2</ecNumber>
        </recommendedName>
        <alternativeName>
            <fullName evidence="14">FAD pyrophosphorylase</fullName>
        </alternativeName>
        <alternativeName>
            <fullName evidence="14">FAD synthase</fullName>
        </alternativeName>
    </domain>
</protein>
<dbReference type="NCBIfam" id="NF004162">
    <property type="entry name" value="PRK05627.1-5"/>
    <property type="match status" value="1"/>
</dbReference>
<keyword evidence="8 14" id="KW-0418">Kinase</keyword>
<dbReference type="GO" id="GO:0009398">
    <property type="term" value="P:FMN biosynthetic process"/>
    <property type="evidence" value="ECO:0007669"/>
    <property type="project" value="UniProtKB-UniRule"/>
</dbReference>
<dbReference type="FunFam" id="3.40.50.620:FF:000021">
    <property type="entry name" value="Riboflavin biosynthesis protein"/>
    <property type="match status" value="1"/>
</dbReference>
<dbReference type="PIRSF" id="PIRSF004491">
    <property type="entry name" value="FAD_Synth"/>
    <property type="match status" value="1"/>
</dbReference>
<dbReference type="SUPFAM" id="SSF52374">
    <property type="entry name" value="Nucleotidylyl transferase"/>
    <property type="match status" value="1"/>
</dbReference>
<evidence type="ECO:0000256" key="9">
    <source>
        <dbReference type="ARBA" id="ARBA00022827"/>
    </source>
</evidence>
<keyword evidence="5 14" id="KW-0808">Transferase</keyword>
<evidence type="ECO:0000256" key="2">
    <source>
        <dbReference type="ARBA" id="ARBA00005201"/>
    </source>
</evidence>
<keyword evidence="7 14" id="KW-0547">Nucleotide-binding</keyword>
<dbReference type="InterPro" id="IPR023465">
    <property type="entry name" value="Riboflavin_kinase_dom_sf"/>
</dbReference>
<dbReference type="PANTHER" id="PTHR22749">
    <property type="entry name" value="RIBOFLAVIN KINASE/FMN ADENYLYLTRANSFERASE"/>
    <property type="match status" value="1"/>
</dbReference>
<dbReference type="GO" id="GO:0006747">
    <property type="term" value="P:FAD biosynthetic process"/>
    <property type="evidence" value="ECO:0007669"/>
    <property type="project" value="UniProtKB-UniRule"/>
</dbReference>
<dbReference type="InterPro" id="IPR023468">
    <property type="entry name" value="Riboflavin_kinase"/>
</dbReference>
<keyword evidence="3 14" id="KW-0285">Flavoprotein</keyword>
<evidence type="ECO:0000256" key="1">
    <source>
        <dbReference type="ARBA" id="ARBA00004726"/>
    </source>
</evidence>
<keyword evidence="6 14" id="KW-0548">Nucleotidyltransferase</keyword>
<dbReference type="GO" id="GO:0009231">
    <property type="term" value="P:riboflavin biosynthetic process"/>
    <property type="evidence" value="ECO:0007669"/>
    <property type="project" value="InterPro"/>
</dbReference>
<dbReference type="InterPro" id="IPR014729">
    <property type="entry name" value="Rossmann-like_a/b/a_fold"/>
</dbReference>
<dbReference type="Gene3D" id="3.40.50.620">
    <property type="entry name" value="HUPs"/>
    <property type="match status" value="1"/>
</dbReference>
<evidence type="ECO:0000256" key="14">
    <source>
        <dbReference type="PIRNR" id="PIRNR004491"/>
    </source>
</evidence>
<dbReference type="InterPro" id="IPR002606">
    <property type="entry name" value="Riboflavin_kinase_bac"/>
</dbReference>
<dbReference type="EC" id="2.7.1.26" evidence="14"/>
<evidence type="ECO:0000256" key="5">
    <source>
        <dbReference type="ARBA" id="ARBA00022679"/>
    </source>
</evidence>
<dbReference type="EMBL" id="DSTU01000007">
    <property type="protein sequence ID" value="HFJ54164.1"/>
    <property type="molecule type" value="Genomic_DNA"/>
</dbReference>
<evidence type="ECO:0000256" key="3">
    <source>
        <dbReference type="ARBA" id="ARBA00022630"/>
    </source>
</evidence>
<accession>A0A7C1WXW3</accession>
<evidence type="ECO:0000256" key="6">
    <source>
        <dbReference type="ARBA" id="ARBA00022695"/>
    </source>
</evidence>
<dbReference type="NCBIfam" id="TIGR00083">
    <property type="entry name" value="ribF"/>
    <property type="match status" value="1"/>
</dbReference>
<dbReference type="SUPFAM" id="SSF82114">
    <property type="entry name" value="Riboflavin kinase-like"/>
    <property type="match status" value="1"/>
</dbReference>
<reference evidence="17" key="1">
    <citation type="journal article" date="2020" name="mSystems">
        <title>Genome- and Community-Level Interaction Insights into Carbon Utilization and Element Cycling Functions of Hydrothermarchaeota in Hydrothermal Sediment.</title>
        <authorList>
            <person name="Zhou Z."/>
            <person name="Liu Y."/>
            <person name="Xu W."/>
            <person name="Pan J."/>
            <person name="Luo Z.H."/>
            <person name="Li M."/>
        </authorList>
    </citation>
    <scope>NUCLEOTIDE SEQUENCE [LARGE SCALE GENOMIC DNA]</scope>
    <source>
        <strain evidence="17">SpSt-236</strain>
        <strain evidence="16">SpSt-265</strain>
        <strain evidence="18">SpSt-465</strain>
    </source>
</reference>
<dbReference type="UniPathway" id="UPA00277">
    <property type="reaction ID" value="UER00407"/>
</dbReference>